<dbReference type="InterPro" id="IPR050928">
    <property type="entry name" value="ATP-dep_Zn_Metalloprotease"/>
</dbReference>
<keyword evidence="12" id="KW-0067">ATP-binding</keyword>
<keyword evidence="7 18" id="KW-0812">Transmembrane</keyword>
<protein>
    <recommendedName>
        <fullName evidence="19">AAA+ ATPase domain-containing protein</fullName>
    </recommendedName>
</protein>
<dbReference type="InterPro" id="IPR007593">
    <property type="entry name" value="CD225/Dispanin_fam"/>
</dbReference>
<dbReference type="FunFam" id="1.10.8.60:FF:000019">
    <property type="entry name" value="AFG3-like AAA ATPase 2"/>
    <property type="match status" value="1"/>
</dbReference>
<evidence type="ECO:0000256" key="10">
    <source>
        <dbReference type="ARBA" id="ARBA00022801"/>
    </source>
</evidence>
<dbReference type="Gene3D" id="3.40.50.300">
    <property type="entry name" value="P-loop containing nucleotide triphosphate hydrolases"/>
    <property type="match status" value="1"/>
</dbReference>
<dbReference type="GO" id="GO:0046872">
    <property type="term" value="F:metal ion binding"/>
    <property type="evidence" value="ECO:0007669"/>
    <property type="project" value="UniProtKB-KW"/>
</dbReference>
<keyword evidence="10" id="KW-0378">Hydrolase</keyword>
<feature type="transmembrane region" description="Helical" evidence="18">
    <location>
        <begin position="918"/>
        <end position="942"/>
    </location>
</feature>
<evidence type="ECO:0000256" key="4">
    <source>
        <dbReference type="ARBA" id="ARBA00010044"/>
    </source>
</evidence>
<evidence type="ECO:0000256" key="11">
    <source>
        <dbReference type="ARBA" id="ARBA00022833"/>
    </source>
</evidence>
<dbReference type="InterPro" id="IPR041569">
    <property type="entry name" value="AAA_lid_3"/>
</dbReference>
<dbReference type="InterPro" id="IPR037219">
    <property type="entry name" value="Peptidase_M41-like"/>
</dbReference>
<dbReference type="AlphaFoldDB" id="A0A8W8KEP7"/>
<evidence type="ECO:0000256" key="15">
    <source>
        <dbReference type="ARBA" id="ARBA00023049"/>
    </source>
</evidence>
<accession>A0A8W8KEP7</accession>
<evidence type="ECO:0000256" key="9">
    <source>
        <dbReference type="ARBA" id="ARBA00022741"/>
    </source>
</evidence>
<keyword evidence="16 18" id="KW-0472">Membrane</keyword>
<keyword evidence="13" id="KW-0809">Transit peptide</keyword>
<evidence type="ECO:0000256" key="7">
    <source>
        <dbReference type="ARBA" id="ARBA00022692"/>
    </source>
</evidence>
<keyword evidence="9" id="KW-0547">Nucleotide-binding</keyword>
<keyword evidence="8" id="KW-0479">Metal-binding</keyword>
<dbReference type="Pfam" id="PF01434">
    <property type="entry name" value="Peptidase_M41"/>
    <property type="match status" value="1"/>
</dbReference>
<dbReference type="Pfam" id="PF00004">
    <property type="entry name" value="AAA"/>
    <property type="match status" value="1"/>
</dbReference>
<keyword evidence="11" id="KW-0862">Zinc</keyword>
<evidence type="ECO:0000256" key="16">
    <source>
        <dbReference type="ARBA" id="ARBA00023136"/>
    </source>
</evidence>
<dbReference type="PANTHER" id="PTHR43655:SF8">
    <property type="entry name" value="PARAPLEGIN"/>
    <property type="match status" value="1"/>
</dbReference>
<feature type="transmembrane region" description="Helical" evidence="18">
    <location>
        <begin position="262"/>
        <end position="280"/>
    </location>
</feature>
<evidence type="ECO:0000256" key="12">
    <source>
        <dbReference type="ARBA" id="ARBA00022840"/>
    </source>
</evidence>
<keyword evidence="6" id="KW-0645">Protease</keyword>
<dbReference type="GO" id="GO:0004176">
    <property type="term" value="F:ATP-dependent peptidase activity"/>
    <property type="evidence" value="ECO:0007669"/>
    <property type="project" value="InterPro"/>
</dbReference>
<comment type="similarity">
    <text evidence="5">In the N-terminal section; belongs to the AAA ATPase family.</text>
</comment>
<dbReference type="InterPro" id="IPR000642">
    <property type="entry name" value="Peptidase_M41"/>
</dbReference>
<comment type="similarity">
    <text evidence="4">In the C-terminal section; belongs to the peptidase M41 family.</text>
</comment>
<evidence type="ECO:0000256" key="13">
    <source>
        <dbReference type="ARBA" id="ARBA00022946"/>
    </source>
</evidence>
<dbReference type="InterPro" id="IPR027417">
    <property type="entry name" value="P-loop_NTPase"/>
</dbReference>
<dbReference type="InterPro" id="IPR003959">
    <property type="entry name" value="ATPase_AAA_core"/>
</dbReference>
<dbReference type="EnsemblMetazoa" id="G23187.2">
    <property type="protein sequence ID" value="G23187.2:cds"/>
    <property type="gene ID" value="G23187"/>
</dbReference>
<evidence type="ECO:0000256" key="2">
    <source>
        <dbReference type="ARBA" id="ARBA00004141"/>
    </source>
</evidence>
<feature type="region of interest" description="Disordered" evidence="17">
    <location>
        <begin position="104"/>
        <end position="134"/>
    </location>
</feature>
<dbReference type="FunFam" id="3.40.50.300:FF:000277">
    <property type="entry name" value="ATP-dependent zinc metalloprotease FtsH"/>
    <property type="match status" value="1"/>
</dbReference>
<evidence type="ECO:0000259" key="19">
    <source>
        <dbReference type="SMART" id="SM00382"/>
    </source>
</evidence>
<keyword evidence="21" id="KW-1185">Reference proteome</keyword>
<dbReference type="GO" id="GO:0005524">
    <property type="term" value="F:ATP binding"/>
    <property type="evidence" value="ECO:0007669"/>
    <property type="project" value="UniProtKB-KW"/>
</dbReference>
<keyword evidence="14 18" id="KW-1133">Transmembrane helix</keyword>
<evidence type="ECO:0000256" key="1">
    <source>
        <dbReference type="ARBA" id="ARBA00001947"/>
    </source>
</evidence>
<evidence type="ECO:0000256" key="5">
    <source>
        <dbReference type="ARBA" id="ARBA00010550"/>
    </source>
</evidence>
<dbReference type="InterPro" id="IPR003960">
    <property type="entry name" value="ATPase_AAA_CS"/>
</dbReference>
<comment type="similarity">
    <text evidence="3">Belongs to the CD225/Dispanin family.</text>
</comment>
<dbReference type="SMART" id="SM00382">
    <property type="entry name" value="AAA"/>
    <property type="match status" value="1"/>
</dbReference>
<comment type="subcellular location">
    <subcellularLocation>
        <location evidence="2">Membrane</location>
        <topology evidence="2">Multi-pass membrane protein</topology>
    </subcellularLocation>
</comment>
<dbReference type="Gene3D" id="1.10.8.60">
    <property type="match status" value="1"/>
</dbReference>
<proteinExistence type="inferred from homology"/>
<dbReference type="Pfam" id="PF17862">
    <property type="entry name" value="AAA_lid_3"/>
    <property type="match status" value="1"/>
</dbReference>
<comment type="cofactor">
    <cofactor evidence="1">
        <name>Zn(2+)</name>
        <dbReference type="ChEBI" id="CHEBI:29105"/>
    </cofactor>
</comment>
<dbReference type="GO" id="GO:0004222">
    <property type="term" value="F:metalloendopeptidase activity"/>
    <property type="evidence" value="ECO:0007669"/>
    <property type="project" value="InterPro"/>
</dbReference>
<dbReference type="Gene3D" id="1.20.58.760">
    <property type="entry name" value="Peptidase M41"/>
    <property type="match status" value="1"/>
</dbReference>
<dbReference type="PROSITE" id="PS00674">
    <property type="entry name" value="AAA"/>
    <property type="match status" value="1"/>
</dbReference>
<dbReference type="Pfam" id="PF04505">
    <property type="entry name" value="CD225"/>
    <property type="match status" value="1"/>
</dbReference>
<reference evidence="20" key="1">
    <citation type="submission" date="2022-08" db="UniProtKB">
        <authorList>
            <consortium name="EnsemblMetazoa"/>
        </authorList>
    </citation>
    <scope>IDENTIFICATION</scope>
    <source>
        <strain evidence="20">05x7-T-G4-1.051#20</strain>
    </source>
</reference>
<evidence type="ECO:0000256" key="6">
    <source>
        <dbReference type="ARBA" id="ARBA00022670"/>
    </source>
</evidence>
<evidence type="ECO:0000313" key="20">
    <source>
        <dbReference type="EnsemblMetazoa" id="G23187.2:cds"/>
    </source>
</evidence>
<dbReference type="PANTHER" id="PTHR43655">
    <property type="entry name" value="ATP-DEPENDENT PROTEASE"/>
    <property type="match status" value="1"/>
</dbReference>
<dbReference type="GO" id="GO:0034982">
    <property type="term" value="P:mitochondrial protein processing"/>
    <property type="evidence" value="ECO:0007669"/>
    <property type="project" value="TreeGrafter"/>
</dbReference>
<feature type="domain" description="AAA+ ATPase" evidence="19">
    <location>
        <begin position="376"/>
        <end position="515"/>
    </location>
</feature>
<dbReference type="CDD" id="cd19501">
    <property type="entry name" value="RecA-like_FtsH"/>
    <property type="match status" value="1"/>
</dbReference>
<dbReference type="Proteomes" id="UP000005408">
    <property type="component" value="Unassembled WGS sequence"/>
</dbReference>
<dbReference type="GO" id="GO:0016887">
    <property type="term" value="F:ATP hydrolysis activity"/>
    <property type="evidence" value="ECO:0007669"/>
    <property type="project" value="InterPro"/>
</dbReference>
<feature type="transmembrane region" description="Helical" evidence="18">
    <location>
        <begin position="875"/>
        <end position="895"/>
    </location>
</feature>
<name>A0A8W8KEP7_MAGGI</name>
<organism evidence="20 21">
    <name type="scientific">Magallana gigas</name>
    <name type="common">Pacific oyster</name>
    <name type="synonym">Crassostrea gigas</name>
    <dbReference type="NCBI Taxonomy" id="29159"/>
    <lineage>
        <taxon>Eukaryota</taxon>
        <taxon>Metazoa</taxon>
        <taxon>Spiralia</taxon>
        <taxon>Lophotrochozoa</taxon>
        <taxon>Mollusca</taxon>
        <taxon>Bivalvia</taxon>
        <taxon>Autobranchia</taxon>
        <taxon>Pteriomorphia</taxon>
        <taxon>Ostreida</taxon>
        <taxon>Ostreoidea</taxon>
        <taxon>Ostreidae</taxon>
        <taxon>Magallana</taxon>
    </lineage>
</organism>
<evidence type="ECO:0000256" key="8">
    <source>
        <dbReference type="ARBA" id="ARBA00022723"/>
    </source>
</evidence>
<dbReference type="InterPro" id="IPR003593">
    <property type="entry name" value="AAA+_ATPase"/>
</dbReference>
<evidence type="ECO:0000256" key="17">
    <source>
        <dbReference type="SAM" id="MobiDB-lite"/>
    </source>
</evidence>
<keyword evidence="15" id="KW-0482">Metalloprotease</keyword>
<evidence type="ECO:0000313" key="21">
    <source>
        <dbReference type="Proteomes" id="UP000005408"/>
    </source>
</evidence>
<dbReference type="SUPFAM" id="SSF140990">
    <property type="entry name" value="FtsH protease domain-like"/>
    <property type="match status" value="1"/>
</dbReference>
<dbReference type="GO" id="GO:0005745">
    <property type="term" value="C:m-AAA complex"/>
    <property type="evidence" value="ECO:0007669"/>
    <property type="project" value="TreeGrafter"/>
</dbReference>
<dbReference type="SUPFAM" id="SSF52540">
    <property type="entry name" value="P-loop containing nucleoside triphosphate hydrolases"/>
    <property type="match status" value="1"/>
</dbReference>
<sequence length="946" mass="106872">MEKKIFAKARMRNYILSHFKGIVCKHNPNIIHIRTSSTGTSRDFNFYDLQCRRCDWRNSMKKQTCLSWSKLMSARSYLKDSHSECQVLWYQARSNFSTTTIKLEKDKEKKDDNSEKKSDENNEKERSKEEEEEEKKKEAIAQEIAAKNANDPLFFFAIVFALVSLAVTRDYSLMEYSYSGTVSKNEFDNMIAGGKVRKIVKHPQGVRVYLYDSYAGKTVTVPSGCWVLFQEPFSQVVPYVRRATEGNPNVKNDVIFDEGRKHLTMLLPMLIIGFAYFLAFKRTIRIITAAENAKFSKQNGKSTKQDTTAFKSDVKPESFKSRAQFDESFNNQVKTHNEKQIKFKDIAGIKEAKVEVMEFVDYLKNPLRYQRLGAKIPHGALLLGPPGCGKTLLAKAVAAEAGVPFFYRAGSQFVEIFGGKGASRVRELFKTARARAPCIIFIDELDAIGRVRGGKGGRGNTEEDQTLNQLLVEMDGINTTEGVIVLGATNRVDILDKALLRPGRLDRHILIDLPTSEERVELFEMYLSKIKIDFSISVFAPRLAQLTPGMSGADIANVCNEAAIYAATNNKDQVTMADMDYALQRIIGGPEKRSFVRDAREKKINAYYEAGRAVVSWLTRTSDAILKISIVPRSKYRLGHYQYYKPERDLQTNVQLFEKMLVHLAGSATEALVFKHHSTAAEKDLDIVKKLAYLQVREFGMNENVGQISFHFEEGDETLPKPYSKYMENMIDTEARNLVTKASVQSKKILEENMEKVHKVAKALMERETLSYEDIEKLIGPPPHGNKMPDDYANLTHVEAAAERRPWWSLGGGADGGFVHAMSRKQTPREPVLLDAAEASEDESSPLCAEYYRGLSYAPNVAYIRNPPKDFRMGAILSAIFCFFPLGLLAIYYSFKTEKLFRNGNLSGSITASERTRLLINLTLLMGSLLWFGGVIGAVLFANRLH</sequence>
<evidence type="ECO:0000256" key="18">
    <source>
        <dbReference type="SAM" id="Phobius"/>
    </source>
</evidence>
<evidence type="ECO:0000256" key="3">
    <source>
        <dbReference type="ARBA" id="ARBA00006843"/>
    </source>
</evidence>
<evidence type="ECO:0000256" key="14">
    <source>
        <dbReference type="ARBA" id="ARBA00022989"/>
    </source>
</evidence>